<keyword evidence="1" id="KW-0472">Membrane</keyword>
<dbReference type="PANTHER" id="PTHR13132:SF29">
    <property type="entry name" value="ALPHA-(1,6)-FUCOSYLTRANSFERASE"/>
    <property type="match status" value="1"/>
</dbReference>
<evidence type="ECO:0000313" key="3">
    <source>
        <dbReference type="EMBL" id="KAG0555792.1"/>
    </source>
</evidence>
<comment type="caution">
    <text evidence="3">The sequence shown here is derived from an EMBL/GenBank/DDBJ whole genome shotgun (WGS) entry which is preliminary data.</text>
</comment>
<gene>
    <name evidence="3" type="ORF">KC19_11G003200</name>
</gene>
<name>A0A8T0GF30_CERPU</name>
<dbReference type="AlphaFoldDB" id="A0A8T0GF30"/>
<evidence type="ECO:0000259" key="2">
    <source>
        <dbReference type="Pfam" id="PF19745"/>
    </source>
</evidence>
<dbReference type="EMBL" id="CM026432">
    <property type="protein sequence ID" value="KAG0555792.1"/>
    <property type="molecule type" value="Genomic_DNA"/>
</dbReference>
<evidence type="ECO:0000256" key="1">
    <source>
        <dbReference type="SAM" id="Phobius"/>
    </source>
</evidence>
<keyword evidence="4" id="KW-1185">Reference proteome</keyword>
<organism evidence="3 4">
    <name type="scientific">Ceratodon purpureus</name>
    <name type="common">Fire moss</name>
    <name type="synonym">Dicranum purpureum</name>
    <dbReference type="NCBI Taxonomy" id="3225"/>
    <lineage>
        <taxon>Eukaryota</taxon>
        <taxon>Viridiplantae</taxon>
        <taxon>Streptophyta</taxon>
        <taxon>Embryophyta</taxon>
        <taxon>Bryophyta</taxon>
        <taxon>Bryophytina</taxon>
        <taxon>Bryopsida</taxon>
        <taxon>Dicranidae</taxon>
        <taxon>Pseudoditrichales</taxon>
        <taxon>Ditrichaceae</taxon>
        <taxon>Ceratodon</taxon>
    </lineage>
</organism>
<reference evidence="3 4" key="1">
    <citation type="submission" date="2020-06" db="EMBL/GenBank/DDBJ databases">
        <title>WGS assembly of Ceratodon purpureus strain R40.</title>
        <authorList>
            <person name="Carey S.B."/>
            <person name="Jenkins J."/>
            <person name="Shu S."/>
            <person name="Lovell J.T."/>
            <person name="Sreedasyam A."/>
            <person name="Maumus F."/>
            <person name="Tiley G.P."/>
            <person name="Fernandez-Pozo N."/>
            <person name="Barry K."/>
            <person name="Chen C."/>
            <person name="Wang M."/>
            <person name="Lipzen A."/>
            <person name="Daum C."/>
            <person name="Saski C.A."/>
            <person name="Payton A.C."/>
            <person name="Mcbreen J.C."/>
            <person name="Conrad R.E."/>
            <person name="Kollar L.M."/>
            <person name="Olsson S."/>
            <person name="Huttunen S."/>
            <person name="Landis J.B."/>
            <person name="Wickett N.J."/>
            <person name="Johnson M.G."/>
            <person name="Rensing S.A."/>
            <person name="Grimwood J."/>
            <person name="Schmutz J."/>
            <person name="Mcdaniel S.F."/>
        </authorList>
    </citation>
    <scope>NUCLEOTIDE SEQUENCE [LARGE SCALE GENOMIC DNA]</scope>
    <source>
        <strain evidence="3 4">R40</strain>
    </source>
</reference>
<dbReference type="GO" id="GO:0046921">
    <property type="term" value="F:alpha-(1-&gt;6)-fucosyltransferase activity"/>
    <property type="evidence" value="ECO:0007669"/>
    <property type="project" value="TreeGrafter"/>
</dbReference>
<accession>A0A8T0GF30</accession>
<proteinExistence type="predicted"/>
<keyword evidence="1" id="KW-1133">Transmembrane helix</keyword>
<dbReference type="GO" id="GO:0006487">
    <property type="term" value="P:protein N-linked glycosylation"/>
    <property type="evidence" value="ECO:0007669"/>
    <property type="project" value="TreeGrafter"/>
</dbReference>
<dbReference type="Gene3D" id="3.40.50.11350">
    <property type="match status" value="1"/>
</dbReference>
<dbReference type="PANTHER" id="PTHR13132">
    <property type="entry name" value="ALPHA- 1,6 -FUCOSYLTRANSFERASE"/>
    <property type="match status" value="1"/>
</dbReference>
<feature type="transmembrane region" description="Helical" evidence="1">
    <location>
        <begin position="7"/>
        <end position="29"/>
    </location>
</feature>
<feature type="domain" description="Alpha-(1,6)-fucosyltransferase N- and catalytic" evidence="2">
    <location>
        <begin position="118"/>
        <end position="357"/>
    </location>
</feature>
<dbReference type="Proteomes" id="UP000822688">
    <property type="component" value="Chromosome 11"/>
</dbReference>
<keyword evidence="1" id="KW-0812">Transmembrane</keyword>
<evidence type="ECO:0000313" key="4">
    <source>
        <dbReference type="Proteomes" id="UP000822688"/>
    </source>
</evidence>
<protein>
    <recommendedName>
        <fullName evidence="2">Alpha-(1,6)-fucosyltransferase N- and catalytic domain-containing protein</fullName>
    </recommendedName>
</protein>
<sequence>MMLRIPVLFSATIVVSFIVLIALPVWRLYGDFVVTDKQRRRQECACEGDLRYHGFNTSTAAAAAAAAPDENPPGSDVVREENCDTRLFPQGHWNRVARGTHIIRWNSTGHHMRYGTIAVQHAIWRHQHPKSCKRKKFLVYKASGNGNGIGSMLHKATILLQAALDLDRILVFYPQRHGQWLDGPFCVGARTLDSCYFEPISSCSIRTAMGRRTWENTAWLDAITYGRNSERTLKDDCFTFGAIFLFRSTPFMFHELLAQGNISIASYYWWRAQGVAYLVRPNARTMRELEYRRWEVFQNETIEEGTLSVHVRRGDKGKESTLAPDEVYLATADAVVRDNPDSVKRSIFLSTEDASTVQFFSALSNWTVRWTNVRRQSRDYNGGTTGFAQLVGWNEEFLNSLLSLQLALECNAWVGMISSNWNRLIDELRSTIRCKSDRPYVDVFVGSNIKDYDWR</sequence>
<dbReference type="Pfam" id="PF19745">
    <property type="entry name" value="FUT8_N_cat"/>
    <property type="match status" value="1"/>
</dbReference>
<dbReference type="InterPro" id="IPR045573">
    <property type="entry name" value="Fut8_N_cat"/>
</dbReference>